<dbReference type="WBParaSite" id="Minc3s08744g42555">
    <property type="protein sequence ID" value="Minc3s08744g42555"/>
    <property type="gene ID" value="Minc3s08744g42555"/>
</dbReference>
<keyword evidence="1" id="KW-0472">Membrane</keyword>
<keyword evidence="2" id="KW-1185">Reference proteome</keyword>
<organism evidence="2 3">
    <name type="scientific">Meloidogyne incognita</name>
    <name type="common">Southern root-knot nematode worm</name>
    <name type="synonym">Oxyuris incognita</name>
    <dbReference type="NCBI Taxonomy" id="6306"/>
    <lineage>
        <taxon>Eukaryota</taxon>
        <taxon>Metazoa</taxon>
        <taxon>Ecdysozoa</taxon>
        <taxon>Nematoda</taxon>
        <taxon>Chromadorea</taxon>
        <taxon>Rhabditida</taxon>
        <taxon>Tylenchina</taxon>
        <taxon>Tylenchomorpha</taxon>
        <taxon>Tylenchoidea</taxon>
        <taxon>Meloidogynidae</taxon>
        <taxon>Meloidogyninae</taxon>
        <taxon>Meloidogyne</taxon>
        <taxon>Meloidogyne incognita group</taxon>
    </lineage>
</organism>
<evidence type="ECO:0000256" key="1">
    <source>
        <dbReference type="SAM" id="Phobius"/>
    </source>
</evidence>
<dbReference type="AlphaFoldDB" id="A0A914NRM5"/>
<proteinExistence type="predicted"/>
<name>A0A914NRM5_MELIC</name>
<dbReference type="Pfam" id="PF03314">
    <property type="entry name" value="DUF273"/>
    <property type="match status" value="1"/>
</dbReference>
<keyword evidence="1" id="KW-1133">Transmembrane helix</keyword>
<sequence>MFLLRINNFNRNSLTLILIIFILALFFYFINFNSDQFISSTIYSTSLNHFSVNNNKMINKPKIAIITVFDKSDLLNEFGLALSTVRCYAQRSQECSHFVLISPNIPENNLNNNSLNENNKCRQNDFMFRRHCVVVEWMSQHSEFEWILFIDGDMAVVNPNHSLSEYINGEQIIFIDRIFNNEIMAGSYLVKNTIYGRNFLNDWANYFYNLPKSFHGTDNGAIHGLFMEKFSSQEHRNKCQHLWEISKNFGDLEIFTVCVRHFIEKQMVNRTFDEGKVRVLPKAAGWVRDGGHTETKFSTKDFMFHGWKASTFSTFNKMSEFNPWKYPFKPEQNFFDEKFCGNESEWIYNENFVEREYKIIEKLQEIINKSKIEYNKILQNLRLRR</sequence>
<evidence type="ECO:0000313" key="2">
    <source>
        <dbReference type="Proteomes" id="UP000887563"/>
    </source>
</evidence>
<evidence type="ECO:0000313" key="3">
    <source>
        <dbReference type="WBParaSite" id="Minc3s08744g42555"/>
    </source>
</evidence>
<reference evidence="3" key="1">
    <citation type="submission" date="2022-11" db="UniProtKB">
        <authorList>
            <consortium name="WormBaseParasite"/>
        </authorList>
    </citation>
    <scope>IDENTIFICATION</scope>
</reference>
<dbReference type="InterPro" id="IPR029044">
    <property type="entry name" value="Nucleotide-diphossugar_trans"/>
</dbReference>
<protein>
    <submittedName>
        <fullName evidence="3">Nucleotide-diphospho-sugar transferase domain-containing protein</fullName>
    </submittedName>
</protein>
<dbReference type="Proteomes" id="UP000887563">
    <property type="component" value="Unplaced"/>
</dbReference>
<dbReference type="InterPro" id="IPR004988">
    <property type="entry name" value="DUF273"/>
</dbReference>
<dbReference type="PANTHER" id="PTHR31562">
    <property type="entry name" value="PROTEIN CBG18972"/>
    <property type="match status" value="1"/>
</dbReference>
<dbReference type="Gene3D" id="3.90.550.10">
    <property type="entry name" value="Spore Coat Polysaccharide Biosynthesis Protein SpsA, Chain A"/>
    <property type="match status" value="1"/>
</dbReference>
<dbReference type="PANTHER" id="PTHR31562:SF2">
    <property type="entry name" value="NUCLEOTIDE-DIPHOSPHO-SUGAR TRANSFERASE"/>
    <property type="match status" value="1"/>
</dbReference>
<accession>A0A914NRM5</accession>
<feature type="transmembrane region" description="Helical" evidence="1">
    <location>
        <begin position="12"/>
        <end position="30"/>
    </location>
</feature>
<keyword evidence="1" id="KW-0812">Transmembrane</keyword>